<dbReference type="AlphaFoldDB" id="A0A4C2A1N2"/>
<sequence length="119" mass="13930">MRDKSKEALFQIFDFSVSTLAPHERDEGQKEDVVTRIESGTLRWFGHLERMNESRLKKQNNIVNVCDGKGKRGRYYDLGKVMLCPIWLQRENGLPRPVDNDILTEYRREEEASAVGFRL</sequence>
<dbReference type="Proteomes" id="UP000299102">
    <property type="component" value="Unassembled WGS sequence"/>
</dbReference>
<evidence type="ECO:0000313" key="1">
    <source>
        <dbReference type="EMBL" id="GBP94150.1"/>
    </source>
</evidence>
<reference evidence="1 2" key="1">
    <citation type="journal article" date="2019" name="Commun. Biol.">
        <title>The bagworm genome reveals a unique fibroin gene that provides high tensile strength.</title>
        <authorList>
            <person name="Kono N."/>
            <person name="Nakamura H."/>
            <person name="Ohtoshi R."/>
            <person name="Tomita M."/>
            <person name="Numata K."/>
            <person name="Arakawa K."/>
        </authorList>
    </citation>
    <scope>NUCLEOTIDE SEQUENCE [LARGE SCALE GENOMIC DNA]</scope>
</reference>
<evidence type="ECO:0000313" key="2">
    <source>
        <dbReference type="Proteomes" id="UP000299102"/>
    </source>
</evidence>
<accession>A0A4C2A1N2</accession>
<proteinExistence type="predicted"/>
<organism evidence="1 2">
    <name type="scientific">Eumeta variegata</name>
    <name type="common">Bagworm moth</name>
    <name type="synonym">Eumeta japonica</name>
    <dbReference type="NCBI Taxonomy" id="151549"/>
    <lineage>
        <taxon>Eukaryota</taxon>
        <taxon>Metazoa</taxon>
        <taxon>Ecdysozoa</taxon>
        <taxon>Arthropoda</taxon>
        <taxon>Hexapoda</taxon>
        <taxon>Insecta</taxon>
        <taxon>Pterygota</taxon>
        <taxon>Neoptera</taxon>
        <taxon>Endopterygota</taxon>
        <taxon>Lepidoptera</taxon>
        <taxon>Glossata</taxon>
        <taxon>Ditrysia</taxon>
        <taxon>Tineoidea</taxon>
        <taxon>Psychidae</taxon>
        <taxon>Oiketicinae</taxon>
        <taxon>Eumeta</taxon>
    </lineage>
</organism>
<feature type="non-terminal residue" evidence="1">
    <location>
        <position position="119"/>
    </location>
</feature>
<dbReference type="OrthoDB" id="6625421at2759"/>
<dbReference type="EMBL" id="BGZK01002469">
    <property type="protein sequence ID" value="GBP94150.1"/>
    <property type="molecule type" value="Genomic_DNA"/>
</dbReference>
<protein>
    <submittedName>
        <fullName evidence="1">Uncharacterized protein</fullName>
    </submittedName>
</protein>
<keyword evidence="2" id="KW-1185">Reference proteome</keyword>
<gene>
    <name evidence="1" type="ORF">EVAR_78201_1</name>
</gene>
<comment type="caution">
    <text evidence="1">The sequence shown here is derived from an EMBL/GenBank/DDBJ whole genome shotgun (WGS) entry which is preliminary data.</text>
</comment>
<name>A0A4C2A1N2_EUMVA</name>